<dbReference type="HOGENOM" id="CLU_151195_0_0_9"/>
<dbReference type="AlphaFoldDB" id="I4D3J5"/>
<gene>
    <name evidence="2" type="ordered locus">Desaci_1343</name>
</gene>
<keyword evidence="1" id="KW-0732">Signal</keyword>
<dbReference type="STRING" id="646529.Desaci_1343"/>
<dbReference type="KEGG" id="dai:Desaci_1343"/>
<dbReference type="EMBL" id="CP003639">
    <property type="protein sequence ID" value="AFM40369.1"/>
    <property type="molecule type" value="Genomic_DNA"/>
</dbReference>
<name>I4D3J5_DESAJ</name>
<dbReference type="OrthoDB" id="1885681at2"/>
<evidence type="ECO:0000256" key="1">
    <source>
        <dbReference type="SAM" id="SignalP"/>
    </source>
</evidence>
<protein>
    <submittedName>
        <fullName evidence="2">Uncharacterized protein</fullName>
    </submittedName>
</protein>
<evidence type="ECO:0000313" key="2">
    <source>
        <dbReference type="EMBL" id="AFM40369.1"/>
    </source>
</evidence>
<proteinExistence type="predicted"/>
<dbReference type="RefSeq" id="WP_014826376.1">
    <property type="nucleotide sequence ID" value="NC_018068.1"/>
</dbReference>
<sequence length="142" mass="15177">MKSTRLILASTLIIGLTVIAGCANSSSSSTQNPISQTSSNQTATPTVIHSGVTKMLSITDTLKSAINSGDEVTVKKTGPQLEDAWSPFEDNVKQKYPDLYKKIEDYLDPTIAGSKASPMDKQTLGTLNGELTKALKELSTKE</sequence>
<accession>I4D3J5</accession>
<feature type="chain" id="PRO_5039381325" evidence="1">
    <location>
        <begin position="21"/>
        <end position="142"/>
    </location>
</feature>
<dbReference type="PROSITE" id="PS51257">
    <property type="entry name" value="PROKAR_LIPOPROTEIN"/>
    <property type="match status" value="1"/>
</dbReference>
<keyword evidence="3" id="KW-1185">Reference proteome</keyword>
<organism evidence="2 3">
    <name type="scientific">Desulfosporosinus acidiphilus (strain DSM 22704 / JCM 16185 / SJ4)</name>
    <dbReference type="NCBI Taxonomy" id="646529"/>
    <lineage>
        <taxon>Bacteria</taxon>
        <taxon>Bacillati</taxon>
        <taxon>Bacillota</taxon>
        <taxon>Clostridia</taxon>
        <taxon>Eubacteriales</taxon>
        <taxon>Desulfitobacteriaceae</taxon>
        <taxon>Desulfosporosinus</taxon>
    </lineage>
</organism>
<feature type="signal peptide" evidence="1">
    <location>
        <begin position="1"/>
        <end position="20"/>
    </location>
</feature>
<dbReference type="eggNOG" id="COG2822">
    <property type="taxonomic scope" value="Bacteria"/>
</dbReference>
<reference evidence="2 3" key="1">
    <citation type="journal article" date="2012" name="J. Bacteriol.">
        <title>Complete genome sequences of Desulfosporosinus orientis DSM765T, Desulfosporosinus youngiae DSM17734T, Desulfosporosinus meridiei DSM13257T, and Desulfosporosinus acidiphilus DSM22704T.</title>
        <authorList>
            <person name="Pester M."/>
            <person name="Brambilla E."/>
            <person name="Alazard D."/>
            <person name="Rattei T."/>
            <person name="Weinmaier T."/>
            <person name="Han J."/>
            <person name="Lucas S."/>
            <person name="Lapidus A."/>
            <person name="Cheng J.F."/>
            <person name="Goodwin L."/>
            <person name="Pitluck S."/>
            <person name="Peters L."/>
            <person name="Ovchinnikova G."/>
            <person name="Teshima H."/>
            <person name="Detter J.C."/>
            <person name="Han C.S."/>
            <person name="Tapia R."/>
            <person name="Land M.L."/>
            <person name="Hauser L."/>
            <person name="Kyrpides N.C."/>
            <person name="Ivanova N.N."/>
            <person name="Pagani I."/>
            <person name="Huntmann M."/>
            <person name="Wei C.L."/>
            <person name="Davenport K.W."/>
            <person name="Daligault H."/>
            <person name="Chain P.S."/>
            <person name="Chen A."/>
            <person name="Mavromatis K."/>
            <person name="Markowitz V."/>
            <person name="Szeto E."/>
            <person name="Mikhailova N."/>
            <person name="Pati A."/>
            <person name="Wagner M."/>
            <person name="Woyke T."/>
            <person name="Ollivier B."/>
            <person name="Klenk H.P."/>
            <person name="Spring S."/>
            <person name="Loy A."/>
        </authorList>
    </citation>
    <scope>NUCLEOTIDE SEQUENCE [LARGE SCALE GENOMIC DNA]</scope>
    <source>
        <strain evidence="3">DSM 22704 / JCM 16185 / SJ4</strain>
    </source>
</reference>
<dbReference type="Proteomes" id="UP000002892">
    <property type="component" value="Chromosome"/>
</dbReference>
<evidence type="ECO:0000313" key="3">
    <source>
        <dbReference type="Proteomes" id="UP000002892"/>
    </source>
</evidence>